<sequence>MVAVARDGVTAVVGSGGGGRAAVCGIGFHSDISLMSMHEEEENENVSGDIEFRWGRKGRVGAKNPNIQYYESFTYDGVEHFLYDSVYLWCGDQQMPCVVKIVEMYETPRLKKMMKVVWYFHPAEVQKWLRGVHHLNNELFLASGEGNGLYNFNPLETICGKCNVVCTSKDERNPKASMEELKMSDYVFYRTFDVETCRLSEKFPDKIAGVEVGHFFNPKPKGKPEVTGKSNLPSKCETDNKSTPASSDTHHSKKRKLQDFEVDKKRSIEADNQSITLKKRPKLDTSEWFKKLPWEDRIRKAHQAGSLVLLENLYHSFTPSEVEETVLDAFNIKVSAKMIQWSAYSSPHNGQALVIFNSKDEADFAISELNTRCLIIGGARIVVGSRPSLKEPGNHHPSKYFGHIAIDAVKRKQLMDMKNAVSTAHHAQPNTITFDMAMEWRARQKKWELCWDALYKNQAEEIASLKARLKGSALLGKEK</sequence>
<name>A0ACB9I7J7_9ASTR</name>
<keyword evidence="2" id="KW-1185">Reference proteome</keyword>
<dbReference type="Proteomes" id="UP001056120">
    <property type="component" value="Linkage Group LG10"/>
</dbReference>
<reference evidence="2" key="1">
    <citation type="journal article" date="2022" name="Mol. Ecol. Resour.">
        <title>The genomes of chicory, endive, great burdock and yacon provide insights into Asteraceae palaeo-polyploidization history and plant inulin production.</title>
        <authorList>
            <person name="Fan W."/>
            <person name="Wang S."/>
            <person name="Wang H."/>
            <person name="Wang A."/>
            <person name="Jiang F."/>
            <person name="Liu H."/>
            <person name="Zhao H."/>
            <person name="Xu D."/>
            <person name="Zhang Y."/>
        </authorList>
    </citation>
    <scope>NUCLEOTIDE SEQUENCE [LARGE SCALE GENOMIC DNA]</scope>
    <source>
        <strain evidence="2">cv. Yunnan</strain>
    </source>
</reference>
<evidence type="ECO:0000313" key="1">
    <source>
        <dbReference type="EMBL" id="KAI3803441.1"/>
    </source>
</evidence>
<comment type="caution">
    <text evidence="1">The sequence shown here is derived from an EMBL/GenBank/DDBJ whole genome shotgun (WGS) entry which is preliminary data.</text>
</comment>
<accession>A0ACB9I7J7</accession>
<proteinExistence type="predicted"/>
<gene>
    <name evidence="1" type="ORF">L1987_31592</name>
</gene>
<protein>
    <submittedName>
        <fullName evidence="1">Uncharacterized protein</fullName>
    </submittedName>
</protein>
<dbReference type="EMBL" id="CM042027">
    <property type="protein sequence ID" value="KAI3803441.1"/>
    <property type="molecule type" value="Genomic_DNA"/>
</dbReference>
<reference evidence="1 2" key="2">
    <citation type="journal article" date="2022" name="Mol. Ecol. Resour.">
        <title>The genomes of chicory, endive, great burdock and yacon provide insights into Asteraceae paleo-polyploidization history and plant inulin production.</title>
        <authorList>
            <person name="Fan W."/>
            <person name="Wang S."/>
            <person name="Wang H."/>
            <person name="Wang A."/>
            <person name="Jiang F."/>
            <person name="Liu H."/>
            <person name="Zhao H."/>
            <person name="Xu D."/>
            <person name="Zhang Y."/>
        </authorList>
    </citation>
    <scope>NUCLEOTIDE SEQUENCE [LARGE SCALE GENOMIC DNA]</scope>
    <source>
        <strain evidence="2">cv. Yunnan</strain>
        <tissue evidence="1">Leaves</tissue>
    </source>
</reference>
<organism evidence="1 2">
    <name type="scientific">Smallanthus sonchifolius</name>
    <dbReference type="NCBI Taxonomy" id="185202"/>
    <lineage>
        <taxon>Eukaryota</taxon>
        <taxon>Viridiplantae</taxon>
        <taxon>Streptophyta</taxon>
        <taxon>Embryophyta</taxon>
        <taxon>Tracheophyta</taxon>
        <taxon>Spermatophyta</taxon>
        <taxon>Magnoliopsida</taxon>
        <taxon>eudicotyledons</taxon>
        <taxon>Gunneridae</taxon>
        <taxon>Pentapetalae</taxon>
        <taxon>asterids</taxon>
        <taxon>campanulids</taxon>
        <taxon>Asterales</taxon>
        <taxon>Asteraceae</taxon>
        <taxon>Asteroideae</taxon>
        <taxon>Heliantheae alliance</taxon>
        <taxon>Millerieae</taxon>
        <taxon>Smallanthus</taxon>
    </lineage>
</organism>
<evidence type="ECO:0000313" key="2">
    <source>
        <dbReference type="Proteomes" id="UP001056120"/>
    </source>
</evidence>